<feature type="region of interest" description="Disordered" evidence="4">
    <location>
        <begin position="451"/>
        <end position="472"/>
    </location>
</feature>
<name>A0A5B9W8D6_9BACT</name>
<feature type="signal peptide" evidence="5">
    <location>
        <begin position="1"/>
        <end position="24"/>
    </location>
</feature>
<dbReference type="InterPro" id="IPR050465">
    <property type="entry name" value="UPF0194_transport"/>
</dbReference>
<dbReference type="KEGG" id="agv:OJF2_55410"/>
<protein>
    <submittedName>
        <fullName evidence="6">Multidrug resistance protein MdtN</fullName>
    </submittedName>
</protein>
<feature type="coiled-coil region" evidence="3">
    <location>
        <begin position="189"/>
        <end position="256"/>
    </location>
</feature>
<sequence precursor="true">MRINHLLRIGIPSLLAIGAAACCAVAVGSYGTREGERDVGPWAVVERTDLHLRVMAGGDLQPMKERTVVCEVEDITEKEGLTVVSLVENGQPVKKGDVLCRLDSSQLDDLALNEEILLGQVRSECTQARLSKETAEIALREYVEGLVAQHCKDYEGKIALGKSDVQKYREHLEWTERMSAKGYASRAQLASERQTLAKAEHDLDKTTREYRLFLRFQVEKETVTLRGNIGIAESNLRGAEARLKLQEDRLAHIRKQIERCVIRAPQDGIAIHARRGFFRRNPLQEGSTVYEGQELFKLPDLTRMEAEVSLNESMGPQVKVGMPAEVRVASLGERILPGKVVSVTPLSDVNWKEDDERIRHFIVRVRLDDTPPKMLPLMSATVEIDTGTVEDCLTIPVAAMGMRGREQFCYVLGPSAPERRVITTRRSTAELIEVTGGLAEGEHVLLTPPVEPQVGRLGASPGGSDGAEGGRT</sequence>
<dbReference type="Gene3D" id="2.40.30.170">
    <property type="match status" value="1"/>
</dbReference>
<dbReference type="GO" id="GO:0030313">
    <property type="term" value="C:cell envelope"/>
    <property type="evidence" value="ECO:0007669"/>
    <property type="project" value="UniProtKB-SubCell"/>
</dbReference>
<feature type="compositionally biased region" description="Gly residues" evidence="4">
    <location>
        <begin position="460"/>
        <end position="472"/>
    </location>
</feature>
<evidence type="ECO:0000256" key="2">
    <source>
        <dbReference type="ARBA" id="ARBA00023054"/>
    </source>
</evidence>
<evidence type="ECO:0000256" key="3">
    <source>
        <dbReference type="SAM" id="Coils"/>
    </source>
</evidence>
<reference evidence="6 7" key="1">
    <citation type="submission" date="2019-08" db="EMBL/GenBank/DDBJ databases">
        <title>Deep-cultivation of Planctomycetes and their phenomic and genomic characterization uncovers novel biology.</title>
        <authorList>
            <person name="Wiegand S."/>
            <person name="Jogler M."/>
            <person name="Boedeker C."/>
            <person name="Pinto D."/>
            <person name="Vollmers J."/>
            <person name="Rivas-Marin E."/>
            <person name="Kohn T."/>
            <person name="Peeters S.H."/>
            <person name="Heuer A."/>
            <person name="Rast P."/>
            <person name="Oberbeckmann S."/>
            <person name="Bunk B."/>
            <person name="Jeske O."/>
            <person name="Meyerdierks A."/>
            <person name="Storesund J.E."/>
            <person name="Kallscheuer N."/>
            <person name="Luecker S."/>
            <person name="Lage O.M."/>
            <person name="Pohl T."/>
            <person name="Merkel B.J."/>
            <person name="Hornburger P."/>
            <person name="Mueller R.-W."/>
            <person name="Bruemmer F."/>
            <person name="Labrenz M."/>
            <person name="Spormann A.M."/>
            <person name="Op den Camp H."/>
            <person name="Overmann J."/>
            <person name="Amann R."/>
            <person name="Jetten M.S.M."/>
            <person name="Mascher T."/>
            <person name="Medema M.H."/>
            <person name="Devos D.P."/>
            <person name="Kaster A.-K."/>
            <person name="Ovreas L."/>
            <person name="Rohde M."/>
            <person name="Galperin M.Y."/>
            <person name="Jogler C."/>
        </authorList>
    </citation>
    <scope>NUCLEOTIDE SEQUENCE [LARGE SCALE GENOMIC DNA]</scope>
    <source>
        <strain evidence="6 7">OJF2</strain>
    </source>
</reference>
<dbReference type="RefSeq" id="WP_168222075.1">
    <property type="nucleotide sequence ID" value="NZ_CP042997.1"/>
</dbReference>
<keyword evidence="7" id="KW-1185">Reference proteome</keyword>
<dbReference type="Gene3D" id="2.40.420.20">
    <property type="match status" value="1"/>
</dbReference>
<accession>A0A5B9W8D6</accession>
<gene>
    <name evidence="6" type="ORF">OJF2_55410</name>
</gene>
<dbReference type="PANTHER" id="PTHR32347">
    <property type="entry name" value="EFFLUX SYSTEM COMPONENT YKNX-RELATED"/>
    <property type="match status" value="1"/>
</dbReference>
<evidence type="ECO:0000256" key="5">
    <source>
        <dbReference type="SAM" id="SignalP"/>
    </source>
</evidence>
<dbReference type="Proteomes" id="UP000324233">
    <property type="component" value="Chromosome"/>
</dbReference>
<dbReference type="PROSITE" id="PS51257">
    <property type="entry name" value="PROKAR_LIPOPROTEIN"/>
    <property type="match status" value="1"/>
</dbReference>
<evidence type="ECO:0000256" key="4">
    <source>
        <dbReference type="SAM" id="MobiDB-lite"/>
    </source>
</evidence>
<evidence type="ECO:0000256" key="1">
    <source>
        <dbReference type="ARBA" id="ARBA00004196"/>
    </source>
</evidence>
<dbReference type="EMBL" id="CP042997">
    <property type="protein sequence ID" value="QEH36956.1"/>
    <property type="molecule type" value="Genomic_DNA"/>
</dbReference>
<keyword evidence="5" id="KW-0732">Signal</keyword>
<evidence type="ECO:0000313" key="7">
    <source>
        <dbReference type="Proteomes" id="UP000324233"/>
    </source>
</evidence>
<dbReference type="AlphaFoldDB" id="A0A5B9W8D6"/>
<dbReference type="PANTHER" id="PTHR32347:SF23">
    <property type="entry name" value="BLL5650 PROTEIN"/>
    <property type="match status" value="1"/>
</dbReference>
<organism evidence="6 7">
    <name type="scientific">Aquisphaera giovannonii</name>
    <dbReference type="NCBI Taxonomy" id="406548"/>
    <lineage>
        <taxon>Bacteria</taxon>
        <taxon>Pseudomonadati</taxon>
        <taxon>Planctomycetota</taxon>
        <taxon>Planctomycetia</taxon>
        <taxon>Isosphaerales</taxon>
        <taxon>Isosphaeraceae</taxon>
        <taxon>Aquisphaera</taxon>
    </lineage>
</organism>
<feature type="chain" id="PRO_5023115029" evidence="5">
    <location>
        <begin position="25"/>
        <end position="472"/>
    </location>
</feature>
<keyword evidence="2 3" id="KW-0175">Coiled coil</keyword>
<evidence type="ECO:0000313" key="6">
    <source>
        <dbReference type="EMBL" id="QEH36956.1"/>
    </source>
</evidence>
<comment type="subcellular location">
    <subcellularLocation>
        <location evidence="1">Cell envelope</location>
    </subcellularLocation>
</comment>
<proteinExistence type="predicted"/>